<keyword evidence="2" id="KW-1185">Reference proteome</keyword>
<evidence type="ECO:0000313" key="2">
    <source>
        <dbReference type="Proteomes" id="UP001598448"/>
    </source>
</evidence>
<dbReference type="RefSeq" id="WP_386713085.1">
    <property type="nucleotide sequence ID" value="NZ_JBHXIJ010000071.1"/>
</dbReference>
<dbReference type="Proteomes" id="UP001598448">
    <property type="component" value="Unassembled WGS sequence"/>
</dbReference>
<comment type="caution">
    <text evidence="1">The sequence shown here is derived from an EMBL/GenBank/DDBJ whole genome shotgun (WGS) entry which is preliminary data.</text>
</comment>
<evidence type="ECO:0000313" key="1">
    <source>
        <dbReference type="EMBL" id="MFD5099826.1"/>
    </source>
</evidence>
<dbReference type="EMBL" id="JBHXIJ010000071">
    <property type="protein sequence ID" value="MFD5099826.1"/>
    <property type="molecule type" value="Genomic_DNA"/>
</dbReference>
<name>A0ABW6FJI0_9ACTN</name>
<reference evidence="1 2" key="1">
    <citation type="submission" date="2024-09" db="EMBL/GenBank/DDBJ databases">
        <title>The Natural Products Discovery Center: Release of the First 8490 Sequenced Strains for Exploring Actinobacteria Biosynthetic Diversity.</title>
        <authorList>
            <person name="Kalkreuter E."/>
            <person name="Kautsar S.A."/>
            <person name="Yang D."/>
            <person name="Bader C.D."/>
            <person name="Teijaro C.N."/>
            <person name="Fluegel L."/>
            <person name="Davis C.M."/>
            <person name="Simpson J.R."/>
            <person name="Lauterbach L."/>
            <person name="Steele A.D."/>
            <person name="Gui C."/>
            <person name="Meng S."/>
            <person name="Li G."/>
            <person name="Viehrig K."/>
            <person name="Ye F."/>
            <person name="Su P."/>
            <person name="Kiefer A.F."/>
            <person name="Nichols A."/>
            <person name="Cepeda A.J."/>
            <person name="Yan W."/>
            <person name="Fan B."/>
            <person name="Jiang Y."/>
            <person name="Adhikari A."/>
            <person name="Zheng C.-J."/>
            <person name="Schuster L."/>
            <person name="Cowan T.M."/>
            <person name="Smanski M.J."/>
            <person name="Chevrette M.G."/>
            <person name="De Carvalho L.P.S."/>
            <person name="Shen B."/>
        </authorList>
    </citation>
    <scope>NUCLEOTIDE SEQUENCE [LARGE SCALE GENOMIC DNA]</scope>
    <source>
        <strain evidence="1 2">NPDC058348</strain>
    </source>
</reference>
<sequence length="82" mass="9352">MLVIRGFGWQPYADGVHDRVSADLRDRVLVVVGDFDCSGEDIERDWVARTGRWSRAERVLLTYDQGRAYELPATEGKQGDPR</sequence>
<gene>
    <name evidence="1" type="ORF">ACFWJN_12780</name>
</gene>
<proteinExistence type="predicted"/>
<accession>A0ABW6FJI0</accession>
<protein>
    <submittedName>
        <fullName evidence="1">Uncharacterized protein</fullName>
    </submittedName>
</protein>
<organism evidence="1 2">
    <name type="scientific">Streptomyces albidochromogenes</name>
    <dbReference type="NCBI Taxonomy" id="329524"/>
    <lineage>
        <taxon>Bacteria</taxon>
        <taxon>Bacillati</taxon>
        <taxon>Actinomycetota</taxon>
        <taxon>Actinomycetes</taxon>
        <taxon>Kitasatosporales</taxon>
        <taxon>Streptomycetaceae</taxon>
        <taxon>Streptomyces</taxon>
    </lineage>
</organism>